<organism evidence="1 2">
    <name type="scientific">Chromobacterium violaceum</name>
    <dbReference type="NCBI Taxonomy" id="536"/>
    <lineage>
        <taxon>Bacteria</taxon>
        <taxon>Pseudomonadati</taxon>
        <taxon>Pseudomonadota</taxon>
        <taxon>Betaproteobacteria</taxon>
        <taxon>Neisseriales</taxon>
        <taxon>Chromobacteriaceae</taxon>
        <taxon>Chromobacterium</taxon>
    </lineage>
</organism>
<dbReference type="Proteomes" id="UP000196342">
    <property type="component" value="Unassembled WGS sequence"/>
</dbReference>
<proteinExistence type="predicted"/>
<comment type="caution">
    <text evidence="1">The sequence shown here is derived from an EMBL/GenBank/DDBJ whole genome shotgun (WGS) entry which is preliminary data.</text>
</comment>
<dbReference type="AlphaFoldDB" id="A0A202B236"/>
<dbReference type="RefSeq" id="WP_217870883.1">
    <property type="nucleotide sequence ID" value="NZ_NHOO01000046.1"/>
</dbReference>
<feature type="non-terminal residue" evidence="1">
    <location>
        <position position="305"/>
    </location>
</feature>
<gene>
    <name evidence="1" type="ORF">CBW21_22725</name>
</gene>
<dbReference type="EMBL" id="NHOO01000046">
    <property type="protein sequence ID" value="OVE45543.1"/>
    <property type="molecule type" value="Genomic_DNA"/>
</dbReference>
<protein>
    <submittedName>
        <fullName evidence="1">Uncharacterized protein</fullName>
    </submittedName>
</protein>
<name>A0A202B236_CHRVL</name>
<sequence>MQTLTQLAAEQSPATEQSGEAVAWQFYDQGRWHNGNDQVKDHRKNTEAAGIPTRDLYSRPQPAQEPVNQQLLAALKECDEAMAYMSEYDIPATLPGRVKEAIAAADAAPATGKKCLQVQAVPDGLAAKATRLADWCDENRNAVSGSQRNKLKEISDCLRALRALLTAAPQTPSFLQVYRAKLKSRSQMEREIPPGMRGWWFDVSAGCELRLRQATQSDLDRCTLADGQSRNPDDYMCEIFERGSLVSRIAIEFMNAERNVFVAAPQPAQQLPSVIEEIAQQWDGCIYDSPSGDIDIGWAIRAAGK</sequence>
<evidence type="ECO:0000313" key="1">
    <source>
        <dbReference type="EMBL" id="OVE45543.1"/>
    </source>
</evidence>
<evidence type="ECO:0000313" key="2">
    <source>
        <dbReference type="Proteomes" id="UP000196342"/>
    </source>
</evidence>
<keyword evidence="2" id="KW-1185">Reference proteome</keyword>
<accession>A0A202B236</accession>
<reference evidence="1 2" key="1">
    <citation type="submission" date="2017-05" db="EMBL/GenBank/DDBJ databases">
        <title>Chromobacterium violaceum GHPS1 isolated from Hydrocarbon polluted soil in French Guiana display an awesome secondary metabolite arsenal and a battery of drug and heavy-metal-resistance and detoxification of xenobiotics proteins.</title>
        <authorList>
            <person name="Belbahri L."/>
        </authorList>
    </citation>
    <scope>NUCLEOTIDE SEQUENCE [LARGE SCALE GENOMIC DNA]</scope>
    <source>
        <strain evidence="1 2">GHPS1</strain>
    </source>
</reference>